<dbReference type="RefSeq" id="WP_099132808.1">
    <property type="nucleotide sequence ID" value="NZ_CAWNOJ010000025.1"/>
</dbReference>
<evidence type="ECO:0000313" key="2">
    <source>
        <dbReference type="Proteomes" id="UP000225605"/>
    </source>
</evidence>
<proteinExistence type="predicted"/>
<protein>
    <submittedName>
        <fullName evidence="1">Transposase</fullName>
    </submittedName>
</protein>
<organism evidence="1 2">
    <name type="scientific">Xenorhabdus ehlersii</name>
    <dbReference type="NCBI Taxonomy" id="290111"/>
    <lineage>
        <taxon>Bacteria</taxon>
        <taxon>Pseudomonadati</taxon>
        <taxon>Pseudomonadota</taxon>
        <taxon>Gammaproteobacteria</taxon>
        <taxon>Enterobacterales</taxon>
        <taxon>Morganellaceae</taxon>
        <taxon>Xenorhabdus</taxon>
    </lineage>
</organism>
<gene>
    <name evidence="1" type="ORF">Xehl_02729</name>
</gene>
<reference evidence="1 2" key="1">
    <citation type="journal article" date="2017" name="Nat. Microbiol.">
        <title>Natural product diversity associated with the nematode symbionts Photorhabdus and Xenorhabdus.</title>
        <authorList>
            <person name="Tobias N.J."/>
            <person name="Wolff H."/>
            <person name="Djahanschiri B."/>
            <person name="Grundmann F."/>
            <person name="Kronenwerth M."/>
            <person name="Shi Y.M."/>
            <person name="Simonyi S."/>
            <person name="Grun P."/>
            <person name="Shapiro-Ilan D."/>
            <person name="Pidot S.J."/>
            <person name="Stinear T.P."/>
            <person name="Ebersberger I."/>
            <person name="Bode H.B."/>
        </authorList>
    </citation>
    <scope>NUCLEOTIDE SEQUENCE [LARGE SCALE GENOMIC DNA]</scope>
    <source>
        <strain evidence="1 2">DSM 16337</strain>
    </source>
</reference>
<dbReference type="EMBL" id="NIBT01000014">
    <property type="protein sequence ID" value="PHM23460.1"/>
    <property type="molecule type" value="Genomic_DNA"/>
</dbReference>
<dbReference type="AlphaFoldDB" id="A0A2D0INM5"/>
<evidence type="ECO:0000313" key="1">
    <source>
        <dbReference type="EMBL" id="PHM23460.1"/>
    </source>
</evidence>
<accession>A0A2D0INM5</accession>
<comment type="caution">
    <text evidence="1">The sequence shown here is derived from an EMBL/GenBank/DDBJ whole genome shotgun (WGS) entry which is preliminary data.</text>
</comment>
<sequence length="77" mass="9195">MIIYHNATILSALYENYTEKDPEKSLEIIHWSPVAWRFVNLIGNYEFYRKDKIINIQNVIDKLITDFEIDFLGKSLE</sequence>
<dbReference type="Proteomes" id="UP000225605">
    <property type="component" value="Unassembled WGS sequence"/>
</dbReference>
<name>A0A2D0INM5_9GAMM</name>